<evidence type="ECO:0000256" key="3">
    <source>
        <dbReference type="PROSITE-ProRule" id="PRU00339"/>
    </source>
</evidence>
<evidence type="ECO:0000313" key="4">
    <source>
        <dbReference type="EMBL" id="MDT0556353.1"/>
    </source>
</evidence>
<dbReference type="Pfam" id="PF13432">
    <property type="entry name" value="TPR_16"/>
    <property type="match status" value="1"/>
</dbReference>
<keyword evidence="5" id="KW-1185">Reference proteome</keyword>
<dbReference type="InterPro" id="IPR011990">
    <property type="entry name" value="TPR-like_helical_dom_sf"/>
</dbReference>
<comment type="caution">
    <text evidence="4">The sequence shown here is derived from an EMBL/GenBank/DDBJ whole genome shotgun (WGS) entry which is preliminary data.</text>
</comment>
<feature type="repeat" description="TPR" evidence="3">
    <location>
        <begin position="50"/>
        <end position="83"/>
    </location>
</feature>
<evidence type="ECO:0000313" key="5">
    <source>
        <dbReference type="Proteomes" id="UP001254488"/>
    </source>
</evidence>
<dbReference type="SMART" id="SM00028">
    <property type="entry name" value="TPR"/>
    <property type="match status" value="7"/>
</dbReference>
<dbReference type="SUPFAM" id="SSF48452">
    <property type="entry name" value="TPR-like"/>
    <property type="match status" value="2"/>
</dbReference>
<dbReference type="Gene3D" id="1.25.40.10">
    <property type="entry name" value="Tetratricopeptide repeat domain"/>
    <property type="match status" value="3"/>
</dbReference>
<dbReference type="Proteomes" id="UP001254488">
    <property type="component" value="Unassembled WGS sequence"/>
</dbReference>
<evidence type="ECO:0000256" key="1">
    <source>
        <dbReference type="ARBA" id="ARBA00022737"/>
    </source>
</evidence>
<dbReference type="Pfam" id="PF13176">
    <property type="entry name" value="TPR_7"/>
    <property type="match status" value="1"/>
</dbReference>
<dbReference type="PANTHER" id="PTHR45586">
    <property type="entry name" value="TPR REPEAT-CONTAINING PROTEIN PA4667"/>
    <property type="match status" value="1"/>
</dbReference>
<dbReference type="PROSITE" id="PS50005">
    <property type="entry name" value="TPR"/>
    <property type="match status" value="2"/>
</dbReference>
<dbReference type="InterPro" id="IPR051012">
    <property type="entry name" value="CellSynth/LPSAsmb/PSIAsmb"/>
</dbReference>
<gene>
    <name evidence="4" type="ORF">RM538_10080</name>
</gene>
<organism evidence="4 5">
    <name type="scientific">Patiriisocius hiemis</name>
    <dbReference type="NCBI Taxonomy" id="3075604"/>
    <lineage>
        <taxon>Bacteria</taxon>
        <taxon>Pseudomonadati</taxon>
        <taxon>Bacteroidota</taxon>
        <taxon>Flavobacteriia</taxon>
        <taxon>Flavobacteriales</taxon>
        <taxon>Flavobacteriaceae</taxon>
        <taxon>Patiriisocius</taxon>
    </lineage>
</organism>
<accession>A0ABU2YDV2</accession>
<dbReference type="Pfam" id="PF13181">
    <property type="entry name" value="TPR_8"/>
    <property type="match status" value="2"/>
</dbReference>
<dbReference type="PANTHER" id="PTHR45586:SF1">
    <property type="entry name" value="LIPOPOLYSACCHARIDE ASSEMBLY PROTEIN B"/>
    <property type="match status" value="1"/>
</dbReference>
<keyword evidence="2 3" id="KW-0802">TPR repeat</keyword>
<reference evidence="4 5" key="1">
    <citation type="submission" date="2023-09" db="EMBL/GenBank/DDBJ databases">
        <authorList>
            <person name="Rey-Velasco X."/>
        </authorList>
    </citation>
    <scope>NUCLEOTIDE SEQUENCE [LARGE SCALE GENOMIC DNA]</scope>
    <source>
        <strain evidence="4 5">W242</strain>
    </source>
</reference>
<keyword evidence="1" id="KW-0677">Repeat</keyword>
<evidence type="ECO:0000256" key="2">
    <source>
        <dbReference type="ARBA" id="ARBA00022803"/>
    </source>
</evidence>
<name>A0ABU2YDV2_9FLAO</name>
<feature type="repeat" description="TPR" evidence="3">
    <location>
        <begin position="289"/>
        <end position="322"/>
    </location>
</feature>
<protein>
    <submittedName>
        <fullName evidence="4">Tetratricopeptide repeat protein</fullName>
    </submittedName>
</protein>
<dbReference type="RefSeq" id="WP_311333305.1">
    <property type="nucleotide sequence ID" value="NZ_JAVRHZ010000006.1"/>
</dbReference>
<dbReference type="InterPro" id="IPR019734">
    <property type="entry name" value="TPR_rpt"/>
</dbReference>
<proteinExistence type="predicted"/>
<sequence>MSRLFFLFIIVYIAKASSQTDGALAIGDSLYALGNYDRAITYYEKAPSTSIQKSKIAKTYKAKGNNKKALQYYKDAVTKNPDAVISVYNYGKLALDAGKLTIADSVFELLSKKYPNNLNYTYQKGLVQEAKRDSMSFMTFMFIALKDSTHLNAAYKVARRLVTKRNFNNAMPYIERGLEADPESIRFLTLKALVAYYSKNYHLSIKIFEKLLSLNQSNEQLHENLAISYVQTNQFENAIEQYTILINEFNDKSPSWHFALGNAYSALRYFDKAIRHIEIALVLQDVSLEREYLALATIYKRQKDYKLVFEMMQKAVGENPSSDTLQYQLAISADTYFEDKASVISYYERYISKFGEKGNYIELAKQRVSDLKNELHLSKD</sequence>
<dbReference type="EMBL" id="JAVRHZ010000006">
    <property type="protein sequence ID" value="MDT0556353.1"/>
    <property type="molecule type" value="Genomic_DNA"/>
</dbReference>